<keyword evidence="1" id="KW-0805">Transcription regulation</keyword>
<dbReference type="RefSeq" id="WP_203858621.1">
    <property type="nucleotide sequence ID" value="NZ_BAAAZQ010000001.1"/>
</dbReference>
<dbReference type="InterPro" id="IPR005025">
    <property type="entry name" value="FMN_Rdtase-like_dom"/>
</dbReference>
<dbReference type="SUPFAM" id="SSF46689">
    <property type="entry name" value="Homeodomain-like"/>
    <property type="match status" value="2"/>
</dbReference>
<dbReference type="Pfam" id="PF03358">
    <property type="entry name" value="FMN_red"/>
    <property type="match status" value="1"/>
</dbReference>
<dbReference type="PROSITE" id="PS01124">
    <property type="entry name" value="HTH_ARAC_FAMILY_2"/>
    <property type="match status" value="1"/>
</dbReference>
<proteinExistence type="predicted"/>
<keyword evidence="7" id="KW-1185">Reference proteome</keyword>
<dbReference type="InterPro" id="IPR029039">
    <property type="entry name" value="Flavoprotein-like_sf"/>
</dbReference>
<dbReference type="Proteomes" id="UP000621500">
    <property type="component" value="Unassembled WGS sequence"/>
</dbReference>
<organism evidence="6 7">
    <name type="scientific">Plantactinospora mayteni</name>
    <dbReference type="NCBI Taxonomy" id="566021"/>
    <lineage>
        <taxon>Bacteria</taxon>
        <taxon>Bacillati</taxon>
        <taxon>Actinomycetota</taxon>
        <taxon>Actinomycetes</taxon>
        <taxon>Micromonosporales</taxon>
        <taxon>Micromonosporaceae</taxon>
        <taxon>Plantactinospora</taxon>
    </lineage>
</organism>
<sequence length="366" mass="39771">MERNGDRPTVLLIGGSQAEPSRSRALLEATADVMSTMGVQPVRWFAGSDSGAPGCGRPVEAGPGELRELANGAAALVLVTPLYHNSYSGVLKASLDHLNAGHLAGKPVALMATCGTYNSQALEHLRTVVGALRGVVIPTHLIATDVDFASLVDGYQLTGARLRARLVDLLDELIWFIGRLQDRPQDVGSASGTAEPADAQWADGSVAAPRPWNGQLSDAITRAVAYMRENYDDSELSLDVVAREAHISRYHFSRSFKAQTGRRFIDYLTMLRLSQARTLLAETDEPVTVICHSVGYRDLSHFERTFKGWFAVAPSEFRRRHQAEAVNRPAQMPRQRTGRTGNAPPGAGLPGGRNRQQSVTRLRKPA</sequence>
<accession>A0ABQ4ER49</accession>
<dbReference type="SMART" id="SM00342">
    <property type="entry name" value="HTH_ARAC"/>
    <property type="match status" value="1"/>
</dbReference>
<reference evidence="6 7" key="1">
    <citation type="submission" date="2021-01" db="EMBL/GenBank/DDBJ databases">
        <title>Whole genome shotgun sequence of Plantactinospora mayteni NBRC 109088.</title>
        <authorList>
            <person name="Komaki H."/>
            <person name="Tamura T."/>
        </authorList>
    </citation>
    <scope>NUCLEOTIDE SEQUENCE [LARGE SCALE GENOMIC DNA]</scope>
    <source>
        <strain evidence="6 7">NBRC 109088</strain>
    </source>
</reference>
<feature type="domain" description="HTH araC/xylS-type" evidence="5">
    <location>
        <begin position="221"/>
        <end position="320"/>
    </location>
</feature>
<evidence type="ECO:0000313" key="6">
    <source>
        <dbReference type="EMBL" id="GIG97141.1"/>
    </source>
</evidence>
<keyword evidence="2" id="KW-0238">DNA-binding</keyword>
<name>A0ABQ4ER49_9ACTN</name>
<dbReference type="EMBL" id="BONX01000023">
    <property type="protein sequence ID" value="GIG97141.1"/>
    <property type="molecule type" value="Genomic_DNA"/>
</dbReference>
<gene>
    <name evidence="6" type="ORF">Pma05_37140</name>
</gene>
<keyword evidence="3" id="KW-0804">Transcription</keyword>
<protein>
    <recommendedName>
        <fullName evidence="5">HTH araC/xylS-type domain-containing protein</fullName>
    </recommendedName>
</protein>
<feature type="region of interest" description="Disordered" evidence="4">
    <location>
        <begin position="321"/>
        <end position="366"/>
    </location>
</feature>
<dbReference type="Gene3D" id="1.10.10.60">
    <property type="entry name" value="Homeodomain-like"/>
    <property type="match status" value="2"/>
</dbReference>
<evidence type="ECO:0000259" key="5">
    <source>
        <dbReference type="PROSITE" id="PS01124"/>
    </source>
</evidence>
<dbReference type="InterPro" id="IPR009057">
    <property type="entry name" value="Homeodomain-like_sf"/>
</dbReference>
<evidence type="ECO:0000313" key="7">
    <source>
        <dbReference type="Proteomes" id="UP000621500"/>
    </source>
</evidence>
<dbReference type="InterPro" id="IPR018060">
    <property type="entry name" value="HTH_AraC"/>
</dbReference>
<comment type="caution">
    <text evidence="6">The sequence shown here is derived from an EMBL/GenBank/DDBJ whole genome shotgun (WGS) entry which is preliminary data.</text>
</comment>
<dbReference type="Pfam" id="PF12833">
    <property type="entry name" value="HTH_18"/>
    <property type="match status" value="1"/>
</dbReference>
<evidence type="ECO:0000256" key="2">
    <source>
        <dbReference type="ARBA" id="ARBA00023125"/>
    </source>
</evidence>
<dbReference type="SUPFAM" id="SSF52218">
    <property type="entry name" value="Flavoproteins"/>
    <property type="match status" value="1"/>
</dbReference>
<dbReference type="PANTHER" id="PTHR43280">
    <property type="entry name" value="ARAC-FAMILY TRANSCRIPTIONAL REGULATOR"/>
    <property type="match status" value="1"/>
</dbReference>
<dbReference type="Gene3D" id="3.40.50.360">
    <property type="match status" value="1"/>
</dbReference>
<dbReference type="PANTHER" id="PTHR43280:SF2">
    <property type="entry name" value="HTH-TYPE TRANSCRIPTIONAL REGULATOR EXSA"/>
    <property type="match status" value="1"/>
</dbReference>
<evidence type="ECO:0000256" key="4">
    <source>
        <dbReference type="SAM" id="MobiDB-lite"/>
    </source>
</evidence>
<evidence type="ECO:0000256" key="1">
    <source>
        <dbReference type="ARBA" id="ARBA00023015"/>
    </source>
</evidence>
<evidence type="ECO:0000256" key="3">
    <source>
        <dbReference type="ARBA" id="ARBA00023163"/>
    </source>
</evidence>